<evidence type="ECO:0000313" key="13">
    <source>
        <dbReference type="Proteomes" id="UP001314241"/>
    </source>
</evidence>
<dbReference type="PROSITE" id="PS51194">
    <property type="entry name" value="HELICASE_CTER"/>
    <property type="match status" value="1"/>
</dbReference>
<dbReference type="InterPro" id="IPR001650">
    <property type="entry name" value="Helicase_C-like"/>
</dbReference>
<dbReference type="SUPFAM" id="SSF52540">
    <property type="entry name" value="P-loop containing nucleoside triphosphate hydrolases"/>
    <property type="match status" value="4"/>
</dbReference>
<evidence type="ECO:0000259" key="11">
    <source>
        <dbReference type="PROSITE" id="PS51194"/>
    </source>
</evidence>
<dbReference type="Pfam" id="PF17757">
    <property type="entry name" value="UvrB_inter"/>
    <property type="match status" value="1"/>
</dbReference>
<keyword evidence="8 9" id="KW-0234">DNA repair</keyword>
<dbReference type="Pfam" id="PF00270">
    <property type="entry name" value="DEAD"/>
    <property type="match status" value="1"/>
</dbReference>
<dbReference type="Gene3D" id="3.30.2060.10">
    <property type="entry name" value="Penicillin-binding protein 1b domain"/>
    <property type="match status" value="1"/>
</dbReference>
<organism evidence="12 13">
    <name type="scientific">Eupransor demetentiae</name>
    <dbReference type="NCBI Taxonomy" id="3109584"/>
    <lineage>
        <taxon>Bacteria</taxon>
        <taxon>Bacillati</taxon>
        <taxon>Bacillota</taxon>
        <taxon>Bacilli</taxon>
        <taxon>Lactobacillales</taxon>
        <taxon>Lactobacillaceae</taxon>
        <taxon>Eupransor</taxon>
    </lineage>
</organism>
<dbReference type="InterPro" id="IPR047112">
    <property type="entry name" value="RecG/Mfd"/>
</dbReference>
<dbReference type="PANTHER" id="PTHR47964">
    <property type="entry name" value="ATP-DEPENDENT DNA HELICASE HOMOLOG RECG, CHLOROPLASTIC"/>
    <property type="match status" value="1"/>
</dbReference>
<reference evidence="12 13" key="1">
    <citation type="submission" date="2024-01" db="EMBL/GenBank/DDBJ databases">
        <authorList>
            <person name="Botero Cardona J."/>
        </authorList>
    </citation>
    <scope>NUCLEOTIDE SEQUENCE [LARGE SCALE GENOMIC DNA]</scope>
    <source>
        <strain evidence="12 13">LMG 33000</strain>
    </source>
</reference>
<sequence>MSFLKFIQKTQAINKLAEGQSADSKQLLLGVNGTAKTAALAALYQEGQKDMLLLTDTQAHLDDLVADLTQLLGDQVLAFPSEESLATELAVSSADFRLQRLQTLANLSQPGRHLVVTNVAGFSRLLPDKADFQAAKLDLAVGQSYDFDRLKETLLTMGYRPSKLVQAPGEFAQRGSIFDVYSPLQDQAIRLDFFDDELDQIKYFDPASQNSQEKVDAVEISPATDLVLSPEQYAAGRLAVETAFSDYRKGLDGVDKKHATEGFAATQQILKEGQRSATILPYINYFYPQTQRLVDYLAPDSTIVFDEWARLEEFYAGQAERNQDWLAKQLESYQLLPKINLPEGPAAVMANYKRPELYLANFQRGLNKLRFTQIEEVTTRPANQYFGQLQALKNDLQYAQEIGNTVVLLIGEAQRAENFRDSLAELNLPIVAGDNLQPNKVQITVASLSAGFEWPQEHLTVYSEQELFTHARKPVARAHKNMANAERIKSYNELQVGDYVVHVNHGIGRYEGLQTLEVDGGKQDYLTIAYQKNAKIFLPVTQLNLIQKYIGASDAGKAPKLNKLGGTEWQKTKRQVASKIEDMADDLLELYAEREAQQGYAFPPDDREQLKFDTAFPYPETPDQVRSIEEIKADMQKIRPMDRLLVGDVGFGKTEVALRAVFKAAHAGKQVAFLAPTTILVQQHYETMMARFADFPEIRIGLLSRFQTAAQNKETIRKLKDHELDIVVGTHRLLSKDVAFADLGLLIIDEEQRFGVKHKERLKQLRASVDVLTLTATPIPRTLNMAMVGARDLSVIETPPANRFPIQTYVVEQDWTLVRDAIEKELARNGQVFYLHNRVADLDRIAAQIEDIVPSARVAVIHGQMSEIQLEGILYDFLNHQYDVLVTTTIIETGVDIPNANTLIVENADHMGLSQLYQLRGRVGRSARLAYAYFTYPFTRTPSEEGQKRLEAIRDFTELGSGFRIAMRDLSIRGAGDLLGKQQHGFIDSVGYDMYTQMLKEAVAKKQGKGHTEEKTVESDAELILGVLAFLPDDYVSDNAQKIELYTRIRQAHSDEDFEQIEENMLDRFGEMPDEVARLLLVGRIKSLADQAQVTQLRRQKNILTVRFTDSATEKLSGVKIFEALKDVPLKASVSGKTGQLEVSLTIDLKGESSVWLNILRNFLLAVIEEENKED</sequence>
<accession>A0ABP0EQP9</accession>
<dbReference type="InterPro" id="IPR004576">
    <property type="entry name" value="Mfd"/>
</dbReference>
<dbReference type="SMART" id="SM00490">
    <property type="entry name" value="HELICc"/>
    <property type="match status" value="1"/>
</dbReference>
<dbReference type="PROSITE" id="PS51192">
    <property type="entry name" value="HELICASE_ATP_BIND_1"/>
    <property type="match status" value="1"/>
</dbReference>
<dbReference type="EMBL" id="CAWVOH010000002">
    <property type="protein sequence ID" value="CAK8054594.1"/>
    <property type="molecule type" value="Genomic_DNA"/>
</dbReference>
<dbReference type="Pfam" id="PF03461">
    <property type="entry name" value="TRCF"/>
    <property type="match status" value="1"/>
</dbReference>
<proteinExistence type="inferred from homology"/>
<evidence type="ECO:0000256" key="6">
    <source>
        <dbReference type="ARBA" id="ARBA00022840"/>
    </source>
</evidence>
<dbReference type="InterPro" id="IPR003711">
    <property type="entry name" value="CarD-like/TRCF_RID"/>
</dbReference>
<gene>
    <name evidence="9" type="primary">mfd</name>
    <name evidence="12" type="ORF">R54876_GBNLAHCA_01164</name>
</gene>
<dbReference type="CDD" id="cd17991">
    <property type="entry name" value="DEXHc_TRCF"/>
    <property type="match status" value="1"/>
</dbReference>
<dbReference type="PANTHER" id="PTHR47964:SF1">
    <property type="entry name" value="ATP-DEPENDENT DNA HELICASE HOMOLOG RECG, CHLOROPLASTIC"/>
    <property type="match status" value="1"/>
</dbReference>
<dbReference type="InterPro" id="IPR005118">
    <property type="entry name" value="TRCF_C"/>
</dbReference>
<evidence type="ECO:0000256" key="5">
    <source>
        <dbReference type="ARBA" id="ARBA00022806"/>
    </source>
</evidence>
<evidence type="ECO:0000256" key="3">
    <source>
        <dbReference type="ARBA" id="ARBA00022763"/>
    </source>
</evidence>
<evidence type="ECO:0000256" key="9">
    <source>
        <dbReference type="HAMAP-Rule" id="MF_00969"/>
    </source>
</evidence>
<keyword evidence="13" id="KW-1185">Reference proteome</keyword>
<dbReference type="Gene3D" id="3.40.50.11180">
    <property type="match status" value="1"/>
</dbReference>
<comment type="caution">
    <text evidence="12">The sequence shown here is derived from an EMBL/GenBank/DDBJ whole genome shotgun (WGS) entry which is preliminary data.</text>
</comment>
<dbReference type="InterPro" id="IPR036101">
    <property type="entry name" value="CarD-like/TRCF_RID_sf"/>
</dbReference>
<dbReference type="EC" id="3.6.4.-" evidence="9"/>
<keyword evidence="4 9" id="KW-0378">Hydrolase</keyword>
<dbReference type="InterPro" id="IPR037235">
    <property type="entry name" value="TRCF-like_C_D7"/>
</dbReference>
<dbReference type="Pfam" id="PF02559">
    <property type="entry name" value="CarD_TRCF_RID"/>
    <property type="match status" value="1"/>
</dbReference>
<keyword evidence="7 9" id="KW-0238">DNA-binding</keyword>
<dbReference type="HAMAP" id="MF_00969">
    <property type="entry name" value="TRCF"/>
    <property type="match status" value="1"/>
</dbReference>
<evidence type="ECO:0000256" key="7">
    <source>
        <dbReference type="ARBA" id="ARBA00023125"/>
    </source>
</evidence>
<dbReference type="SMART" id="SM01058">
    <property type="entry name" value="CarD_TRCF"/>
    <property type="match status" value="1"/>
</dbReference>
<dbReference type="Gene3D" id="3.90.1150.50">
    <property type="entry name" value="Transcription-repair-coupling factor, D7 domain"/>
    <property type="match status" value="1"/>
</dbReference>
<keyword evidence="6 9" id="KW-0067">ATP-binding</keyword>
<dbReference type="NCBIfam" id="TIGR00580">
    <property type="entry name" value="mfd"/>
    <property type="match status" value="1"/>
</dbReference>
<evidence type="ECO:0000256" key="1">
    <source>
        <dbReference type="ARBA" id="ARBA00022490"/>
    </source>
</evidence>
<dbReference type="Proteomes" id="UP001314241">
    <property type="component" value="Unassembled WGS sequence"/>
</dbReference>
<dbReference type="Gene3D" id="3.40.50.300">
    <property type="entry name" value="P-loop containing nucleotide triphosphate hydrolases"/>
    <property type="match status" value="2"/>
</dbReference>
<evidence type="ECO:0000313" key="12">
    <source>
        <dbReference type="EMBL" id="CAK8054594.1"/>
    </source>
</evidence>
<dbReference type="InterPro" id="IPR014001">
    <property type="entry name" value="Helicase_ATP-bd"/>
</dbReference>
<comment type="function">
    <text evidence="9">Couples transcription and DNA repair by recognizing RNA polymerase (RNAP) stalled at DNA lesions. Mediates ATP-dependent release of RNAP and its truncated transcript from the DNA, and recruitment of nucleotide excision repair machinery to the damaged site.</text>
</comment>
<dbReference type="SMART" id="SM00487">
    <property type="entry name" value="DEXDc"/>
    <property type="match status" value="1"/>
</dbReference>
<feature type="domain" description="Helicase C-terminal" evidence="11">
    <location>
        <begin position="817"/>
        <end position="971"/>
    </location>
</feature>
<dbReference type="InterPro" id="IPR041471">
    <property type="entry name" value="UvrB_inter"/>
</dbReference>
<dbReference type="SUPFAM" id="SSF143517">
    <property type="entry name" value="TRCF domain-like"/>
    <property type="match status" value="1"/>
</dbReference>
<dbReference type="Pfam" id="PF00271">
    <property type="entry name" value="Helicase_C"/>
    <property type="match status" value="1"/>
</dbReference>
<dbReference type="RefSeq" id="WP_434063057.1">
    <property type="nucleotide sequence ID" value="NZ_CAWVOH010000002.1"/>
</dbReference>
<dbReference type="SUPFAM" id="SSF141259">
    <property type="entry name" value="CarD-like"/>
    <property type="match status" value="1"/>
</dbReference>
<name>A0ABP0EQP9_9LACO</name>
<keyword evidence="5 12" id="KW-0347">Helicase</keyword>
<keyword evidence="3 9" id="KW-0227">DNA damage</keyword>
<protein>
    <recommendedName>
        <fullName evidence="9">Transcription-repair-coupling factor</fullName>
        <shortName evidence="9">TRCF</shortName>
        <ecNumber evidence="9">3.6.4.-</ecNumber>
    </recommendedName>
</protein>
<keyword evidence="2 9" id="KW-0547">Nucleotide-binding</keyword>
<comment type="subcellular location">
    <subcellularLocation>
        <location evidence="9">Cytoplasm</location>
    </subcellularLocation>
</comment>
<comment type="similarity">
    <text evidence="9">In the N-terminal section; belongs to the UvrB family.</text>
</comment>
<dbReference type="InterPro" id="IPR027417">
    <property type="entry name" value="P-loop_NTPase"/>
</dbReference>
<dbReference type="InterPro" id="IPR011545">
    <property type="entry name" value="DEAD/DEAH_box_helicase_dom"/>
</dbReference>
<evidence type="ECO:0000259" key="10">
    <source>
        <dbReference type="PROSITE" id="PS51192"/>
    </source>
</evidence>
<evidence type="ECO:0000256" key="8">
    <source>
        <dbReference type="ARBA" id="ARBA00023204"/>
    </source>
</evidence>
<dbReference type="GO" id="GO:0004386">
    <property type="term" value="F:helicase activity"/>
    <property type="evidence" value="ECO:0007669"/>
    <property type="project" value="UniProtKB-KW"/>
</dbReference>
<dbReference type="Gene3D" id="2.40.10.170">
    <property type="match status" value="1"/>
</dbReference>
<evidence type="ECO:0000256" key="4">
    <source>
        <dbReference type="ARBA" id="ARBA00022801"/>
    </source>
</evidence>
<evidence type="ECO:0000256" key="2">
    <source>
        <dbReference type="ARBA" id="ARBA00022741"/>
    </source>
</evidence>
<keyword evidence="1 9" id="KW-0963">Cytoplasm</keyword>
<dbReference type="SMART" id="SM00982">
    <property type="entry name" value="TRCF"/>
    <property type="match status" value="1"/>
</dbReference>
<comment type="similarity">
    <text evidence="9">In the C-terminal section; belongs to the helicase family. RecG subfamily.</text>
</comment>
<feature type="domain" description="Helicase ATP-binding" evidence="10">
    <location>
        <begin position="634"/>
        <end position="796"/>
    </location>
</feature>